<dbReference type="OrthoDB" id="1394818at2759"/>
<dbReference type="InterPro" id="IPR025875">
    <property type="entry name" value="Leu-rich_rpt_4"/>
</dbReference>
<dbReference type="SMART" id="SM00369">
    <property type="entry name" value="LRR_TYP"/>
    <property type="match status" value="2"/>
</dbReference>
<proteinExistence type="predicted"/>
<dbReference type="Proteomes" id="UP000011082">
    <property type="component" value="Unassembled WGS sequence"/>
</dbReference>
<gene>
    <name evidence="4" type="ORF">VICG_01812</name>
</gene>
<organism evidence="4 5">
    <name type="scientific">Vittaforma corneae (strain ATCC 50505)</name>
    <name type="common">Microsporidian parasite</name>
    <name type="synonym">Nosema corneum</name>
    <dbReference type="NCBI Taxonomy" id="993615"/>
    <lineage>
        <taxon>Eukaryota</taxon>
        <taxon>Fungi</taxon>
        <taxon>Fungi incertae sedis</taxon>
        <taxon>Microsporidia</taxon>
        <taxon>Nosematidae</taxon>
        <taxon>Vittaforma</taxon>
    </lineage>
</organism>
<dbReference type="PANTHER" id="PTHR48051">
    <property type="match status" value="1"/>
</dbReference>
<dbReference type="InterPro" id="IPR001611">
    <property type="entry name" value="Leu-rich_rpt"/>
</dbReference>
<evidence type="ECO:0000256" key="2">
    <source>
        <dbReference type="ARBA" id="ARBA00022737"/>
    </source>
</evidence>
<dbReference type="RefSeq" id="XP_007605257.1">
    <property type="nucleotide sequence ID" value="XM_007605195.1"/>
</dbReference>
<feature type="signal peptide" evidence="3">
    <location>
        <begin position="1"/>
        <end position="30"/>
    </location>
</feature>
<dbReference type="AlphaFoldDB" id="L2GJS0"/>
<reference evidence="5" key="1">
    <citation type="submission" date="2011-05" db="EMBL/GenBank/DDBJ databases">
        <title>The genome sequence of Vittaforma corneae strain ATCC 50505.</title>
        <authorList>
            <consortium name="The Broad Institute Genome Sequencing Platform"/>
            <person name="Cuomo C."/>
            <person name="Didier E."/>
            <person name="Bowers L."/>
            <person name="Young S.K."/>
            <person name="Zeng Q."/>
            <person name="Gargeya S."/>
            <person name="Fitzgerald M."/>
            <person name="Haas B."/>
            <person name="Abouelleil A."/>
            <person name="Alvarado L."/>
            <person name="Arachchi H.M."/>
            <person name="Berlin A."/>
            <person name="Chapman S.B."/>
            <person name="Gearin G."/>
            <person name="Goldberg J."/>
            <person name="Griggs A."/>
            <person name="Gujja S."/>
            <person name="Hansen M."/>
            <person name="Heiman D."/>
            <person name="Howarth C."/>
            <person name="Larimer J."/>
            <person name="Lui A."/>
            <person name="MacDonald P.J.P."/>
            <person name="McCowen C."/>
            <person name="Montmayeur A."/>
            <person name="Murphy C."/>
            <person name="Neiman D."/>
            <person name="Pearson M."/>
            <person name="Priest M."/>
            <person name="Roberts A."/>
            <person name="Saif S."/>
            <person name="Shea T."/>
            <person name="Sisk P."/>
            <person name="Stolte C."/>
            <person name="Sykes S."/>
            <person name="Wortman J."/>
            <person name="Nusbaum C."/>
            <person name="Birren B."/>
        </authorList>
    </citation>
    <scope>NUCLEOTIDE SEQUENCE [LARGE SCALE GENOMIC DNA]</scope>
    <source>
        <strain evidence="5">ATCC 50505</strain>
    </source>
</reference>
<name>L2GJS0_VITCO</name>
<dbReference type="InterPro" id="IPR032675">
    <property type="entry name" value="LRR_dom_sf"/>
</dbReference>
<evidence type="ECO:0000313" key="5">
    <source>
        <dbReference type="Proteomes" id="UP000011082"/>
    </source>
</evidence>
<dbReference type="PROSITE" id="PS51450">
    <property type="entry name" value="LRR"/>
    <property type="match status" value="2"/>
</dbReference>
<dbReference type="GeneID" id="19882522"/>
<feature type="chain" id="PRO_5003959764" description="Leucine-rich repeat domain-containing protein" evidence="3">
    <location>
        <begin position="31"/>
        <end position="141"/>
    </location>
</feature>
<accession>L2GJS0</accession>
<evidence type="ECO:0000313" key="4">
    <source>
        <dbReference type="EMBL" id="ELA41113.1"/>
    </source>
</evidence>
<dbReference type="SUPFAM" id="SSF52058">
    <property type="entry name" value="L domain-like"/>
    <property type="match status" value="1"/>
</dbReference>
<keyword evidence="2" id="KW-0677">Repeat</keyword>
<protein>
    <recommendedName>
        <fullName evidence="6">Leucine-rich repeat domain-containing protein</fullName>
    </recommendedName>
</protein>
<dbReference type="VEuPathDB" id="MicrosporidiaDB:VICG_01812"/>
<dbReference type="EMBL" id="JH370149">
    <property type="protein sequence ID" value="ELA41113.1"/>
    <property type="molecule type" value="Genomic_DNA"/>
</dbReference>
<keyword evidence="1" id="KW-0433">Leucine-rich repeat</keyword>
<dbReference type="InterPro" id="IPR003591">
    <property type="entry name" value="Leu-rich_rpt_typical-subtyp"/>
</dbReference>
<dbReference type="STRING" id="993615.L2GJS0"/>
<feature type="non-terminal residue" evidence="4">
    <location>
        <position position="141"/>
    </location>
</feature>
<dbReference type="Pfam" id="PF12799">
    <property type="entry name" value="LRR_4"/>
    <property type="match status" value="1"/>
</dbReference>
<evidence type="ECO:0000256" key="3">
    <source>
        <dbReference type="SAM" id="SignalP"/>
    </source>
</evidence>
<dbReference type="GO" id="GO:0005737">
    <property type="term" value="C:cytoplasm"/>
    <property type="evidence" value="ECO:0007669"/>
    <property type="project" value="TreeGrafter"/>
</dbReference>
<keyword evidence="3" id="KW-0732">Signal</keyword>
<dbReference type="HOGENOM" id="CLU_140544_0_0_1"/>
<evidence type="ECO:0000256" key="1">
    <source>
        <dbReference type="ARBA" id="ARBA00022614"/>
    </source>
</evidence>
<dbReference type="InterPro" id="IPR050216">
    <property type="entry name" value="LRR_domain-containing"/>
</dbReference>
<dbReference type="InParanoid" id="L2GJS0"/>
<dbReference type="Gene3D" id="3.80.10.10">
    <property type="entry name" value="Ribonuclease Inhibitor"/>
    <property type="match status" value="1"/>
</dbReference>
<keyword evidence="5" id="KW-1185">Reference proteome</keyword>
<dbReference type="PANTHER" id="PTHR48051:SF54">
    <property type="entry name" value="LEUCINE-RICH REPEAT-CONTAINING PROTEIN"/>
    <property type="match status" value="1"/>
</dbReference>
<evidence type="ECO:0008006" key="6">
    <source>
        <dbReference type="Google" id="ProtNLM"/>
    </source>
</evidence>
<sequence>MNIVRTKKAYKAICCLIAFVGATHLNTTNGVNPDLSGIQSPDSVGYEACTSQKCRVDIDYGYPLLKDITSLHDVIEELKYLCCLDLSRKELRSLPAVIEELKNLRKLDLSGNKFEVLPSNIVKLENLEILYLNGNKLETLP</sequence>